<evidence type="ECO:0000313" key="4">
    <source>
        <dbReference type="Ensembl" id="ENSACIP00000027069.1"/>
    </source>
</evidence>
<dbReference type="Proteomes" id="UP000261340">
    <property type="component" value="Unplaced"/>
</dbReference>
<proteinExistence type="predicted"/>
<dbReference type="SMART" id="SM00034">
    <property type="entry name" value="CLECT"/>
    <property type="match status" value="1"/>
</dbReference>
<dbReference type="PANTHER" id="PTHR45784:SF3">
    <property type="entry name" value="C-TYPE LECTIN DOMAIN FAMILY 4 MEMBER K-LIKE-RELATED"/>
    <property type="match status" value="1"/>
</dbReference>
<dbReference type="Pfam" id="PF02796">
    <property type="entry name" value="HTH_7"/>
    <property type="match status" value="1"/>
</dbReference>
<dbReference type="AlphaFoldDB" id="A0A3Q0SQ50"/>
<dbReference type="GO" id="GO:0003677">
    <property type="term" value="F:DNA binding"/>
    <property type="evidence" value="ECO:0007669"/>
    <property type="project" value="InterPro"/>
</dbReference>
<evidence type="ECO:0000259" key="3">
    <source>
        <dbReference type="PROSITE" id="PS50041"/>
    </source>
</evidence>
<dbReference type="InterPro" id="IPR006120">
    <property type="entry name" value="Resolvase_HTH_dom"/>
</dbReference>
<organism evidence="4 5">
    <name type="scientific">Amphilophus citrinellus</name>
    <name type="common">Midas cichlid</name>
    <name type="synonym">Cichlasoma citrinellum</name>
    <dbReference type="NCBI Taxonomy" id="61819"/>
    <lineage>
        <taxon>Eukaryota</taxon>
        <taxon>Metazoa</taxon>
        <taxon>Chordata</taxon>
        <taxon>Craniata</taxon>
        <taxon>Vertebrata</taxon>
        <taxon>Euteleostomi</taxon>
        <taxon>Actinopterygii</taxon>
        <taxon>Neopterygii</taxon>
        <taxon>Teleostei</taxon>
        <taxon>Neoteleostei</taxon>
        <taxon>Acanthomorphata</taxon>
        <taxon>Ovalentaria</taxon>
        <taxon>Cichlomorphae</taxon>
        <taxon>Cichliformes</taxon>
        <taxon>Cichlidae</taxon>
        <taxon>New World cichlids</taxon>
        <taxon>Cichlasomatinae</taxon>
        <taxon>Heroini</taxon>
        <taxon>Amphilophus</taxon>
    </lineage>
</organism>
<dbReference type="InterPro" id="IPR016187">
    <property type="entry name" value="CTDL_fold"/>
</dbReference>
<evidence type="ECO:0000313" key="5">
    <source>
        <dbReference type="Proteomes" id="UP000261340"/>
    </source>
</evidence>
<dbReference type="InterPro" id="IPR016186">
    <property type="entry name" value="C-type_lectin-like/link_sf"/>
</dbReference>
<reference evidence="4" key="2">
    <citation type="submission" date="2025-09" db="UniProtKB">
        <authorList>
            <consortium name="Ensembl"/>
        </authorList>
    </citation>
    <scope>IDENTIFICATION</scope>
</reference>
<dbReference type="STRING" id="61819.ENSACIP00000027069"/>
<name>A0A3Q0SQ50_AMPCI</name>
<feature type="domain" description="C-type lectin" evidence="3">
    <location>
        <begin position="113"/>
        <end position="208"/>
    </location>
</feature>
<dbReference type="PANTHER" id="PTHR45784">
    <property type="entry name" value="C-TYPE LECTIN DOMAIN FAMILY 20 MEMBER A-RELATED"/>
    <property type="match status" value="1"/>
</dbReference>
<feature type="region of interest" description="Disordered" evidence="2">
    <location>
        <begin position="75"/>
        <end position="99"/>
    </location>
</feature>
<dbReference type="PROSITE" id="PS50041">
    <property type="entry name" value="C_TYPE_LECTIN_2"/>
    <property type="match status" value="1"/>
</dbReference>
<dbReference type="Gene3D" id="3.10.100.10">
    <property type="entry name" value="Mannose-Binding Protein A, subunit A"/>
    <property type="match status" value="1"/>
</dbReference>
<dbReference type="PROSITE" id="PS00615">
    <property type="entry name" value="C_TYPE_LECTIN_1"/>
    <property type="match status" value="1"/>
</dbReference>
<dbReference type="GO" id="GO:0000150">
    <property type="term" value="F:DNA strand exchange activity"/>
    <property type="evidence" value="ECO:0007669"/>
    <property type="project" value="InterPro"/>
</dbReference>
<dbReference type="InterPro" id="IPR018378">
    <property type="entry name" value="C-type_lectin_CS"/>
</dbReference>
<dbReference type="Ensembl" id="ENSACIT00000027778.1">
    <property type="protein sequence ID" value="ENSACIP00000027069.1"/>
    <property type="gene ID" value="ENSACIG00000020977.1"/>
</dbReference>
<accession>A0A3Q0SQ50</accession>
<dbReference type="Pfam" id="PF00059">
    <property type="entry name" value="Lectin_C"/>
    <property type="match status" value="1"/>
</dbReference>
<sequence length="213" mass="23972">MRSYLDPTDAAQVVQLLQDGTSIRAITRRFAVSPSTVSEHGGDSRRQAVTLGELDRIPELAGPPLASCGFHGREQLHASQDPGDPGHPQPTRRSGDLQPHILMTSASTPQRRKETWDDAQSYCRKYYSDLVSVRNQSENEQLQNLLNNSHTWIGLYRNSWKWSDGSAYSFTNWAPNNPSNVDTRSCGNIYAGKWYNGGCTNYMYFVCYTAYIN</sequence>
<reference evidence="4" key="1">
    <citation type="submission" date="2025-08" db="UniProtKB">
        <authorList>
            <consortium name="Ensembl"/>
        </authorList>
    </citation>
    <scope>IDENTIFICATION</scope>
</reference>
<dbReference type="SUPFAM" id="SSF56436">
    <property type="entry name" value="C-type lectin-like"/>
    <property type="match status" value="1"/>
</dbReference>
<evidence type="ECO:0000256" key="1">
    <source>
        <dbReference type="ARBA" id="ARBA00023157"/>
    </source>
</evidence>
<keyword evidence="5" id="KW-1185">Reference proteome</keyword>
<dbReference type="InterPro" id="IPR001304">
    <property type="entry name" value="C-type_lectin-like"/>
</dbReference>
<dbReference type="GeneTree" id="ENSGT01100000263473"/>
<evidence type="ECO:0000256" key="2">
    <source>
        <dbReference type="SAM" id="MobiDB-lite"/>
    </source>
</evidence>
<protein>
    <recommendedName>
        <fullName evidence="3">C-type lectin domain-containing protein</fullName>
    </recommendedName>
</protein>
<keyword evidence="1" id="KW-1015">Disulfide bond</keyword>